<keyword evidence="1 7" id="KW-0489">Methyltransferase</keyword>
<proteinExistence type="predicted"/>
<reference evidence="7" key="1">
    <citation type="journal article" date="2021" name="Sci. Rep.">
        <title>Diploid genomic architecture of Nitzschia inconspicua, an elite biomass production diatom.</title>
        <authorList>
            <person name="Oliver A."/>
            <person name="Podell S."/>
            <person name="Pinowska A."/>
            <person name="Traller J.C."/>
            <person name="Smith S.R."/>
            <person name="McClure R."/>
            <person name="Beliaev A."/>
            <person name="Bohutskyi P."/>
            <person name="Hill E.A."/>
            <person name="Rabines A."/>
            <person name="Zheng H."/>
            <person name="Allen L.Z."/>
            <person name="Kuo A."/>
            <person name="Grigoriev I.V."/>
            <person name="Allen A.E."/>
            <person name="Hazlebeck D."/>
            <person name="Allen E.E."/>
        </authorList>
    </citation>
    <scope>NUCLEOTIDE SEQUENCE</scope>
    <source>
        <strain evidence="7">Hildebrandi</strain>
    </source>
</reference>
<evidence type="ECO:0000313" key="7">
    <source>
        <dbReference type="EMBL" id="KAG7369182.1"/>
    </source>
</evidence>
<keyword evidence="2" id="KW-0808">Transferase</keyword>
<dbReference type="InterPro" id="IPR012967">
    <property type="entry name" value="COMT_dimerisation"/>
</dbReference>
<feature type="chain" id="PRO_5039920838" evidence="4">
    <location>
        <begin position="18"/>
        <end position="420"/>
    </location>
</feature>
<accession>A0A9K3LVS2</accession>
<feature type="signal peptide" evidence="4">
    <location>
        <begin position="1"/>
        <end position="17"/>
    </location>
</feature>
<organism evidence="7 8">
    <name type="scientific">Nitzschia inconspicua</name>
    <dbReference type="NCBI Taxonomy" id="303405"/>
    <lineage>
        <taxon>Eukaryota</taxon>
        <taxon>Sar</taxon>
        <taxon>Stramenopiles</taxon>
        <taxon>Ochrophyta</taxon>
        <taxon>Bacillariophyta</taxon>
        <taxon>Bacillariophyceae</taxon>
        <taxon>Bacillariophycidae</taxon>
        <taxon>Bacillariales</taxon>
        <taxon>Bacillariaceae</taxon>
        <taxon>Nitzschia</taxon>
    </lineage>
</organism>
<evidence type="ECO:0000256" key="4">
    <source>
        <dbReference type="SAM" id="SignalP"/>
    </source>
</evidence>
<evidence type="ECO:0000256" key="1">
    <source>
        <dbReference type="ARBA" id="ARBA00022603"/>
    </source>
</evidence>
<keyword evidence="4" id="KW-0732">Signal</keyword>
<protein>
    <submittedName>
        <fullName evidence="7">Methylase</fullName>
    </submittedName>
</protein>
<dbReference type="Pfam" id="PF00891">
    <property type="entry name" value="Methyltransf_2"/>
    <property type="match status" value="1"/>
</dbReference>
<evidence type="ECO:0000259" key="6">
    <source>
        <dbReference type="Pfam" id="PF08100"/>
    </source>
</evidence>
<dbReference type="Pfam" id="PF08100">
    <property type="entry name" value="Dimerisation"/>
    <property type="match status" value="1"/>
</dbReference>
<dbReference type="InterPro" id="IPR001077">
    <property type="entry name" value="COMT_C"/>
</dbReference>
<dbReference type="CDD" id="cd02440">
    <property type="entry name" value="AdoMet_MTases"/>
    <property type="match status" value="1"/>
</dbReference>
<comment type="caution">
    <text evidence="7">The sequence shown here is derived from an EMBL/GenBank/DDBJ whole genome shotgun (WGS) entry which is preliminary data.</text>
</comment>
<evidence type="ECO:0000256" key="3">
    <source>
        <dbReference type="ARBA" id="ARBA00022691"/>
    </source>
</evidence>
<feature type="domain" description="O-methyltransferase dimerisation" evidence="6">
    <location>
        <begin position="75"/>
        <end position="156"/>
    </location>
</feature>
<keyword evidence="3" id="KW-0949">S-adenosyl-L-methionine</keyword>
<dbReference type="AlphaFoldDB" id="A0A9K3LVS2"/>
<reference evidence="7" key="2">
    <citation type="submission" date="2021-04" db="EMBL/GenBank/DDBJ databases">
        <authorList>
            <person name="Podell S."/>
        </authorList>
    </citation>
    <scope>NUCLEOTIDE SEQUENCE</scope>
    <source>
        <strain evidence="7">Hildebrandi</strain>
    </source>
</reference>
<dbReference type="GO" id="GO:0008171">
    <property type="term" value="F:O-methyltransferase activity"/>
    <property type="evidence" value="ECO:0007669"/>
    <property type="project" value="InterPro"/>
</dbReference>
<gene>
    <name evidence="7" type="ORF">IV203_031925</name>
</gene>
<dbReference type="PROSITE" id="PS51683">
    <property type="entry name" value="SAM_OMT_II"/>
    <property type="match status" value="1"/>
</dbReference>
<dbReference type="OrthoDB" id="46362at2759"/>
<dbReference type="PANTHER" id="PTHR11746">
    <property type="entry name" value="O-METHYLTRANSFERASE"/>
    <property type="match status" value="1"/>
</dbReference>
<dbReference type="InterPro" id="IPR016461">
    <property type="entry name" value="COMT-like"/>
</dbReference>
<dbReference type="Proteomes" id="UP000693970">
    <property type="component" value="Unassembled WGS sequence"/>
</dbReference>
<name>A0A9K3LVS2_9STRA</name>
<dbReference type="EMBL" id="JAGRRH010000006">
    <property type="protein sequence ID" value="KAG7369182.1"/>
    <property type="molecule type" value="Genomic_DNA"/>
</dbReference>
<dbReference type="GO" id="GO:0046983">
    <property type="term" value="F:protein dimerization activity"/>
    <property type="evidence" value="ECO:0007669"/>
    <property type="project" value="InterPro"/>
</dbReference>
<evidence type="ECO:0000259" key="5">
    <source>
        <dbReference type="Pfam" id="PF00891"/>
    </source>
</evidence>
<sequence>MLSLVYFLLFLFRWVECFHHERLWSERNARILVERRPRRFHKQVKGIYNEGNGATSARNAGGSMDTDMFLPIVLKLASQHFASQALYAAVRLQLPDIIGEKQLSLDEIAGRLGDKTNKDALRRTLRLLTAVQVVEEMVLPGSKEEQFSLTSLGKCFQRASGANIGMASCILHWMEQPLWNAWLELPQYIMGEGGPCGTNSPFAMANGGISSDFWYNERDQPESLSHANDFVRYIHNQEVAAVVNGLDWTVFRKNVVVDIGGHFGILAAAIAEKGDLPDVICLDLPNVISKAPKRSNVNLVAGDVFDAATIPSCDVIVMKHFLDKCMWNDEETIQILKNCHGALSQAGTLVIAEAVLPSYGDVSDENALPIYMDALYLLVGREGQRTQAEWEILAYQTSFEVKDMKKTHLPSCSLIVLQKV</sequence>
<keyword evidence="8" id="KW-1185">Reference proteome</keyword>
<dbReference type="GO" id="GO:0032259">
    <property type="term" value="P:methylation"/>
    <property type="evidence" value="ECO:0007669"/>
    <property type="project" value="UniProtKB-KW"/>
</dbReference>
<feature type="domain" description="O-methyltransferase C-terminal" evidence="5">
    <location>
        <begin position="208"/>
        <end position="399"/>
    </location>
</feature>
<evidence type="ECO:0000256" key="2">
    <source>
        <dbReference type="ARBA" id="ARBA00022679"/>
    </source>
</evidence>
<evidence type="ECO:0000313" key="8">
    <source>
        <dbReference type="Proteomes" id="UP000693970"/>
    </source>
</evidence>